<dbReference type="Proteomes" id="UP000050795">
    <property type="component" value="Unassembled WGS sequence"/>
</dbReference>
<feature type="chain" id="PRO_5041652881" evidence="1">
    <location>
        <begin position="24"/>
        <end position="759"/>
    </location>
</feature>
<sequence length="759" mass="91082">MFNIKQLLIILLLYLTNFYQCYANVVFLTEESGKYQQQIQQPLESYGNAASLETILGASYYPVESYDIDDGINSGVGEAITSTDYLPQIEYQAYNNDGNLYHVPVVYGGKYSDYVNEDNDYENYIPQVYQAVQSEYYPNQREESYTPERYEVVNSQQEEYTPEVYLAGNSEYYPNYREESYTPERYEVVNSQQEEYTPEVYLAGNSEYYPNYREESYTPERYEVVNSQQEEYTPEVYLAGNSEYYTYPEQESYTPERYGIVNSRQEEYTPEVHLAGNSEYYPNYREESYTPEVYKTVYPKNYPIPKHEKYTPHEYKVENVEYYPKHKYEQYKPEVYVNEDNKHHLRHRPEQYNSEVYKRNNIVHHGPDEHEKYKPEVYETEHMEYYPKHDHKMHKPVVYEDKSFEYHPSHKQEKYAPKVYETKHIKPYPNQEHKGHKQEVYETKTNEYYPIHGYDNYKPKVYEAKVTEYYPRYEHDKYKRSVAEKHIKHHQPIQRRTSLGKPINYNNYYENEARTDYNNYAEYHHNSVEKENQPDYSNLPIASNKHQKYVPNKLGDLHDYIPIDDKLYVIHPKSLNTNEYKVETVTAKPNDYYFHQPSIRYIAQKKANGNFKNIYPKLSARYQAYIQSSQNDKKVHYPSSKSTKHYYLQQNKPVAYSVNNYQVKSKPLKRRYNGYFSPKSLFQFGDEEKSKDYLEVISYHHSAHQGPKGKIKNYSHYDMYGRLIVRGKVIFDKKPGSKHKAHDYAYNHNNHINNNKNIL</sequence>
<feature type="signal peptide" evidence="1">
    <location>
        <begin position="1"/>
        <end position="23"/>
    </location>
</feature>
<dbReference type="AlphaFoldDB" id="A0AA85KF41"/>
<dbReference type="WBParaSite" id="TREG1_89290.1">
    <property type="protein sequence ID" value="TREG1_89290.1"/>
    <property type="gene ID" value="TREG1_89290"/>
</dbReference>
<name>A0AA85KF41_TRIRE</name>
<evidence type="ECO:0000313" key="2">
    <source>
        <dbReference type="Proteomes" id="UP000050795"/>
    </source>
</evidence>
<keyword evidence="2" id="KW-1185">Reference proteome</keyword>
<evidence type="ECO:0000313" key="3">
    <source>
        <dbReference type="WBParaSite" id="TREG1_89290.1"/>
    </source>
</evidence>
<reference evidence="2" key="1">
    <citation type="submission" date="2022-06" db="EMBL/GenBank/DDBJ databases">
        <authorList>
            <person name="Berger JAMES D."/>
            <person name="Berger JAMES D."/>
        </authorList>
    </citation>
    <scope>NUCLEOTIDE SEQUENCE [LARGE SCALE GENOMIC DNA]</scope>
</reference>
<protein>
    <submittedName>
        <fullName evidence="3">Kazal-like domain-containing protein</fullName>
    </submittedName>
</protein>
<organism evidence="2 3">
    <name type="scientific">Trichobilharzia regenti</name>
    <name type="common">Nasal bird schistosome</name>
    <dbReference type="NCBI Taxonomy" id="157069"/>
    <lineage>
        <taxon>Eukaryota</taxon>
        <taxon>Metazoa</taxon>
        <taxon>Spiralia</taxon>
        <taxon>Lophotrochozoa</taxon>
        <taxon>Platyhelminthes</taxon>
        <taxon>Trematoda</taxon>
        <taxon>Digenea</taxon>
        <taxon>Strigeidida</taxon>
        <taxon>Schistosomatoidea</taxon>
        <taxon>Schistosomatidae</taxon>
        <taxon>Trichobilharzia</taxon>
    </lineage>
</organism>
<evidence type="ECO:0000256" key="1">
    <source>
        <dbReference type="SAM" id="SignalP"/>
    </source>
</evidence>
<accession>A0AA85KF41</accession>
<proteinExistence type="predicted"/>
<keyword evidence="1" id="KW-0732">Signal</keyword>
<reference evidence="3" key="2">
    <citation type="submission" date="2023-11" db="UniProtKB">
        <authorList>
            <consortium name="WormBaseParasite"/>
        </authorList>
    </citation>
    <scope>IDENTIFICATION</scope>
</reference>